<feature type="domain" description="Thioredoxin" evidence="6">
    <location>
        <begin position="15"/>
        <end position="131"/>
    </location>
</feature>
<comment type="similarity">
    <text evidence="1 4">Belongs to the protein disulfide isomerase family.</text>
</comment>
<dbReference type="Pfam" id="PF00085">
    <property type="entry name" value="Thioredoxin"/>
    <property type="match status" value="1"/>
</dbReference>
<accession>F4Q141</accession>
<feature type="signal peptide" evidence="5">
    <location>
        <begin position="1"/>
        <end position="21"/>
    </location>
</feature>
<feature type="chain" id="PRO_5003313602" description="Thioredoxin domain-containing protein" evidence="5">
    <location>
        <begin position="22"/>
        <end position="150"/>
    </location>
</feature>
<dbReference type="InterPro" id="IPR013766">
    <property type="entry name" value="Thioredoxin_domain"/>
</dbReference>
<dbReference type="OMA" id="GTDKAVC"/>
<dbReference type="GO" id="GO:0006457">
    <property type="term" value="P:protein folding"/>
    <property type="evidence" value="ECO:0007669"/>
    <property type="project" value="TreeGrafter"/>
</dbReference>
<dbReference type="SUPFAM" id="SSF52833">
    <property type="entry name" value="Thioredoxin-like"/>
    <property type="match status" value="1"/>
</dbReference>
<keyword evidence="2 5" id="KW-0732">Signal</keyword>
<dbReference type="EMBL" id="GL883018">
    <property type="protein sequence ID" value="EGG18542.1"/>
    <property type="molecule type" value="Genomic_DNA"/>
</dbReference>
<dbReference type="InterPro" id="IPR051063">
    <property type="entry name" value="PDI"/>
</dbReference>
<keyword evidence="3" id="KW-0677">Repeat</keyword>
<dbReference type="InterPro" id="IPR005788">
    <property type="entry name" value="PDI_thioredoxin-like_dom"/>
</dbReference>
<dbReference type="InterPro" id="IPR036249">
    <property type="entry name" value="Thioredoxin-like_sf"/>
</dbReference>
<dbReference type="GeneID" id="14870495"/>
<dbReference type="AlphaFoldDB" id="F4Q141"/>
<sequence>MIKITILVVLVLVALMGLVNANSSSVVSLNPDNFSDVVNNKNIVLVKFFAPWCGHCKRLAPTYESLGDKYTDSQKYTIAEVNCESFATLCNEHDIRGYPTIRMFPKSSKTQDFQGSRTVEDLSAFVEKIFTMYTSKCNNNNNNNIINYQE</sequence>
<proteinExistence type="inferred from homology"/>
<reference evidence="8" key="1">
    <citation type="journal article" date="2011" name="Genome Res.">
        <title>Phylogeny-wide analysis of social amoeba genomes highlights ancient origins for complex intercellular communication.</title>
        <authorList>
            <person name="Heidel A.J."/>
            <person name="Lawal H.M."/>
            <person name="Felder M."/>
            <person name="Schilde C."/>
            <person name="Helps N.R."/>
            <person name="Tunggal B."/>
            <person name="Rivero F."/>
            <person name="John U."/>
            <person name="Schleicher M."/>
            <person name="Eichinger L."/>
            <person name="Platzer M."/>
            <person name="Noegel A.A."/>
            <person name="Schaap P."/>
            <person name="Gloeckner G."/>
        </authorList>
    </citation>
    <scope>NUCLEOTIDE SEQUENCE [LARGE SCALE GENOMIC DNA]</scope>
    <source>
        <strain evidence="8">SH3</strain>
    </source>
</reference>
<dbReference type="GO" id="GO:0003756">
    <property type="term" value="F:protein disulfide isomerase activity"/>
    <property type="evidence" value="ECO:0007669"/>
    <property type="project" value="InterPro"/>
</dbReference>
<name>F4Q141_CACFS</name>
<dbReference type="CDD" id="cd02961">
    <property type="entry name" value="PDI_a_family"/>
    <property type="match status" value="1"/>
</dbReference>
<dbReference type="NCBIfam" id="TIGR01126">
    <property type="entry name" value="pdi_dom"/>
    <property type="match status" value="1"/>
</dbReference>
<evidence type="ECO:0000256" key="3">
    <source>
        <dbReference type="ARBA" id="ARBA00022737"/>
    </source>
</evidence>
<organism evidence="7 8">
    <name type="scientific">Cavenderia fasciculata</name>
    <name type="common">Slime mold</name>
    <name type="synonym">Dictyostelium fasciculatum</name>
    <dbReference type="NCBI Taxonomy" id="261658"/>
    <lineage>
        <taxon>Eukaryota</taxon>
        <taxon>Amoebozoa</taxon>
        <taxon>Evosea</taxon>
        <taxon>Eumycetozoa</taxon>
        <taxon>Dictyostelia</taxon>
        <taxon>Acytosteliales</taxon>
        <taxon>Cavenderiaceae</taxon>
        <taxon>Cavenderia</taxon>
    </lineage>
</organism>
<dbReference type="Proteomes" id="UP000007797">
    <property type="component" value="Unassembled WGS sequence"/>
</dbReference>
<evidence type="ECO:0000256" key="1">
    <source>
        <dbReference type="ARBA" id="ARBA00006347"/>
    </source>
</evidence>
<evidence type="ECO:0000313" key="8">
    <source>
        <dbReference type="Proteomes" id="UP000007797"/>
    </source>
</evidence>
<evidence type="ECO:0000256" key="4">
    <source>
        <dbReference type="RuleBase" id="RU004208"/>
    </source>
</evidence>
<evidence type="ECO:0000259" key="6">
    <source>
        <dbReference type="PROSITE" id="PS51352"/>
    </source>
</evidence>
<dbReference type="PANTHER" id="PTHR45672:SF3">
    <property type="entry name" value="THIOREDOXIN DOMAIN-CONTAINING PROTEIN 5"/>
    <property type="match status" value="1"/>
</dbReference>
<dbReference type="PANTHER" id="PTHR45672">
    <property type="entry name" value="PROTEIN DISULFIDE-ISOMERASE C17H9.14C-RELATED"/>
    <property type="match status" value="1"/>
</dbReference>
<evidence type="ECO:0000256" key="2">
    <source>
        <dbReference type="ARBA" id="ARBA00022729"/>
    </source>
</evidence>
<dbReference type="PRINTS" id="PR00421">
    <property type="entry name" value="THIOREDOXIN"/>
</dbReference>
<dbReference type="Gene3D" id="3.40.30.10">
    <property type="entry name" value="Glutaredoxin"/>
    <property type="match status" value="1"/>
</dbReference>
<dbReference type="OrthoDB" id="10264505at2759"/>
<dbReference type="InterPro" id="IPR017937">
    <property type="entry name" value="Thioredoxin_CS"/>
</dbReference>
<dbReference type="RefSeq" id="XP_004366446.1">
    <property type="nucleotide sequence ID" value="XM_004366389.1"/>
</dbReference>
<protein>
    <recommendedName>
        <fullName evidence="6">Thioredoxin domain-containing protein</fullName>
    </recommendedName>
</protein>
<dbReference type="KEGG" id="dfa:DFA_04036"/>
<evidence type="ECO:0000313" key="7">
    <source>
        <dbReference type="EMBL" id="EGG18542.1"/>
    </source>
</evidence>
<keyword evidence="8" id="KW-1185">Reference proteome</keyword>
<dbReference type="STRING" id="1054147.F4Q141"/>
<evidence type="ECO:0000256" key="5">
    <source>
        <dbReference type="SAM" id="SignalP"/>
    </source>
</evidence>
<dbReference type="GO" id="GO:0005783">
    <property type="term" value="C:endoplasmic reticulum"/>
    <property type="evidence" value="ECO:0007669"/>
    <property type="project" value="TreeGrafter"/>
</dbReference>
<dbReference type="PROSITE" id="PS00194">
    <property type="entry name" value="THIOREDOXIN_1"/>
    <property type="match status" value="1"/>
</dbReference>
<dbReference type="PROSITE" id="PS51352">
    <property type="entry name" value="THIOREDOXIN_2"/>
    <property type="match status" value="1"/>
</dbReference>
<gene>
    <name evidence="7" type="ORF">DFA_04036</name>
</gene>